<keyword evidence="9" id="KW-0378">Hydrolase</keyword>
<dbReference type="RefSeq" id="WP_095117843.1">
    <property type="nucleotide sequence ID" value="NZ_BMCB01000004.1"/>
</dbReference>
<dbReference type="EMBL" id="BMCB01000004">
    <property type="protein sequence ID" value="GGA87781.1"/>
    <property type="molecule type" value="Genomic_DNA"/>
</dbReference>
<evidence type="ECO:0000313" key="10">
    <source>
        <dbReference type="Proteomes" id="UP000243706"/>
    </source>
</evidence>
<dbReference type="Pfam" id="PF00005">
    <property type="entry name" value="ABC_tran"/>
    <property type="match status" value="1"/>
</dbReference>
<keyword evidence="3" id="KW-1003">Cell membrane</keyword>
<reference evidence="8" key="4">
    <citation type="submission" date="2024-05" db="EMBL/GenBank/DDBJ databases">
        <authorList>
            <person name="Sun Q."/>
            <person name="Sedlacek I."/>
        </authorList>
    </citation>
    <scope>NUCLEOTIDE SEQUENCE</scope>
    <source>
        <strain evidence="8">CCM 4175</strain>
    </source>
</reference>
<dbReference type="InterPro" id="IPR050086">
    <property type="entry name" value="MetN_ABC_transporter-like"/>
</dbReference>
<gene>
    <name evidence="9" type="primary">yxeO</name>
    <name evidence="8" type="ORF">GCM10007183_09970</name>
    <name evidence="9" type="ORF">SAMEA4412661_01924</name>
</gene>
<dbReference type="InterPro" id="IPR030679">
    <property type="entry name" value="ABC_ATPase_HisP-typ"/>
</dbReference>
<evidence type="ECO:0000256" key="2">
    <source>
        <dbReference type="ARBA" id="ARBA00022448"/>
    </source>
</evidence>
<dbReference type="PANTHER" id="PTHR43166:SF35">
    <property type="entry name" value="L-CYSTINE IMPORT ATP-BINDING PROTEIN TCYN"/>
    <property type="match status" value="1"/>
</dbReference>
<comment type="subcellular location">
    <subcellularLocation>
        <location evidence="1">Cell membrane</location>
        <topology evidence="1">Peripheral membrane protein</topology>
    </subcellularLocation>
</comment>
<proteinExistence type="predicted"/>
<dbReference type="Proteomes" id="UP000243706">
    <property type="component" value="Chromosome 1"/>
</dbReference>
<dbReference type="Gene3D" id="3.40.50.300">
    <property type="entry name" value="P-loop containing nucleotide triphosphate hydrolases"/>
    <property type="match status" value="1"/>
</dbReference>
<evidence type="ECO:0000256" key="5">
    <source>
        <dbReference type="ARBA" id="ARBA00022840"/>
    </source>
</evidence>
<protein>
    <submittedName>
        <fullName evidence="8">Arginine ABC transporter ATP-binding protein</fullName>
    </submittedName>
    <submittedName>
        <fullName evidence="9">Polar amino acid ABC transporter ATPase</fullName>
        <ecNumber evidence="9">3.6.3.-</ecNumber>
    </submittedName>
</protein>
<reference evidence="11" key="3">
    <citation type="journal article" date="2019" name="Int. J. Syst. Evol. Microbiol.">
        <title>The Global Catalogue of Microorganisms (GCM) 10K type strain sequencing project: providing services to taxonomists for standard genome sequencing and annotation.</title>
        <authorList>
            <consortium name="The Broad Institute Genomics Platform"/>
            <consortium name="The Broad Institute Genome Sequencing Center for Infectious Disease"/>
            <person name="Wu L."/>
            <person name="Ma J."/>
        </authorList>
    </citation>
    <scope>NUCLEOTIDE SEQUENCE [LARGE SCALE GENOMIC DNA]</scope>
    <source>
        <strain evidence="11">CCM 4175</strain>
    </source>
</reference>
<evidence type="ECO:0000256" key="3">
    <source>
        <dbReference type="ARBA" id="ARBA00022475"/>
    </source>
</evidence>
<evidence type="ECO:0000259" key="7">
    <source>
        <dbReference type="PROSITE" id="PS50893"/>
    </source>
</evidence>
<accession>A0A240C887</accession>
<name>A0A240C887_9STAP</name>
<dbReference type="EMBL" id="LT906464">
    <property type="protein sequence ID" value="SNW04291.1"/>
    <property type="molecule type" value="Genomic_DNA"/>
</dbReference>
<evidence type="ECO:0000256" key="4">
    <source>
        <dbReference type="ARBA" id="ARBA00022741"/>
    </source>
</evidence>
<keyword evidence="6" id="KW-0472">Membrane</keyword>
<evidence type="ECO:0000313" key="8">
    <source>
        <dbReference type="EMBL" id="GGA87781.1"/>
    </source>
</evidence>
<dbReference type="KEGG" id="smus:C7J88_06265"/>
<dbReference type="GO" id="GO:0015424">
    <property type="term" value="F:ABC-type amino acid transporter activity"/>
    <property type="evidence" value="ECO:0007669"/>
    <property type="project" value="InterPro"/>
</dbReference>
<dbReference type="GO" id="GO:0005886">
    <property type="term" value="C:plasma membrane"/>
    <property type="evidence" value="ECO:0007669"/>
    <property type="project" value="UniProtKB-SubCell"/>
</dbReference>
<dbReference type="InterPro" id="IPR003593">
    <property type="entry name" value="AAA+_ATPase"/>
</dbReference>
<feature type="domain" description="ABC transporter" evidence="7">
    <location>
        <begin position="2"/>
        <end position="239"/>
    </location>
</feature>
<dbReference type="PROSITE" id="PS00211">
    <property type="entry name" value="ABC_TRANSPORTER_1"/>
    <property type="match status" value="1"/>
</dbReference>
<dbReference type="SUPFAM" id="SSF52540">
    <property type="entry name" value="P-loop containing nucleoside triphosphate hydrolases"/>
    <property type="match status" value="1"/>
</dbReference>
<reference evidence="9 10" key="2">
    <citation type="submission" date="2017-06" db="EMBL/GenBank/DDBJ databases">
        <authorList>
            <consortium name="Pathogen Informatics"/>
        </authorList>
    </citation>
    <scope>NUCLEOTIDE SEQUENCE [LARGE SCALE GENOMIC DNA]</scope>
    <source>
        <strain evidence="9 10">NCTC13833</strain>
    </source>
</reference>
<keyword evidence="4" id="KW-0547">Nucleotide-binding</keyword>
<dbReference type="GO" id="GO:0016887">
    <property type="term" value="F:ATP hydrolysis activity"/>
    <property type="evidence" value="ECO:0007669"/>
    <property type="project" value="InterPro"/>
</dbReference>
<reference evidence="8" key="1">
    <citation type="journal article" date="2014" name="Int. J. Syst. Evol. Microbiol.">
        <title>Complete genome of a new Firmicutes species belonging to the dominant human colonic microbiota ('Ruminococcus bicirculans') reveals two chromosomes and a selective capacity to utilize plant glucans.</title>
        <authorList>
            <consortium name="NISC Comparative Sequencing Program"/>
            <person name="Wegmann U."/>
            <person name="Louis P."/>
            <person name="Goesmann A."/>
            <person name="Henrissat B."/>
            <person name="Duncan S.H."/>
            <person name="Flint H.J."/>
        </authorList>
    </citation>
    <scope>NUCLEOTIDE SEQUENCE</scope>
    <source>
        <strain evidence="8">CCM 4175</strain>
    </source>
</reference>
<dbReference type="AlphaFoldDB" id="A0A240C887"/>
<dbReference type="PANTHER" id="PTHR43166">
    <property type="entry name" value="AMINO ACID IMPORT ATP-BINDING PROTEIN"/>
    <property type="match status" value="1"/>
</dbReference>
<keyword evidence="11" id="KW-1185">Reference proteome</keyword>
<keyword evidence="5 8" id="KW-0067">ATP-binding</keyword>
<dbReference type="PROSITE" id="PS50893">
    <property type="entry name" value="ABC_TRANSPORTER_2"/>
    <property type="match status" value="1"/>
</dbReference>
<dbReference type="PIRSF" id="PIRSF039085">
    <property type="entry name" value="ABC_ATPase_HisP"/>
    <property type="match status" value="1"/>
</dbReference>
<evidence type="ECO:0000256" key="1">
    <source>
        <dbReference type="ARBA" id="ARBA00004202"/>
    </source>
</evidence>
<dbReference type="InterPro" id="IPR003439">
    <property type="entry name" value="ABC_transporter-like_ATP-bd"/>
</dbReference>
<dbReference type="EC" id="3.6.3.-" evidence="9"/>
<sequence>MLEVKNLHQKYHEKTVLNNVSFSQPQGTVTAIIGPSGSGKTTLLRTLNALVQPQKGSISINDVTVDFEHTTKQGIKQLRSQSAMVFQNYNLFSNKTALENITEGLIYGQKYSKADAEKIAYELLDEVNLRQHANHYPIQLSGGQSQRIGIVRALALNPKLLLLDEPTSALDPESVTGILSLIKKIAQQGMTMTLVTHEIQFAEAVADQIIFIDHGEIIAQGSPEQVLHNREHPRLQQFLERVDTKQVIV</sequence>
<dbReference type="InterPro" id="IPR017871">
    <property type="entry name" value="ABC_transporter-like_CS"/>
</dbReference>
<evidence type="ECO:0000313" key="9">
    <source>
        <dbReference type="EMBL" id="SNW04291.1"/>
    </source>
</evidence>
<dbReference type="SMART" id="SM00382">
    <property type="entry name" value="AAA"/>
    <property type="match status" value="1"/>
</dbReference>
<organism evidence="9 10">
    <name type="scientific">Staphylococcus muscae</name>
    <dbReference type="NCBI Taxonomy" id="1294"/>
    <lineage>
        <taxon>Bacteria</taxon>
        <taxon>Bacillati</taxon>
        <taxon>Bacillota</taxon>
        <taxon>Bacilli</taxon>
        <taxon>Bacillales</taxon>
        <taxon>Staphylococcaceae</taxon>
        <taxon>Staphylococcus</taxon>
    </lineage>
</organism>
<evidence type="ECO:0000313" key="11">
    <source>
        <dbReference type="Proteomes" id="UP000652995"/>
    </source>
</evidence>
<dbReference type="InterPro" id="IPR027417">
    <property type="entry name" value="P-loop_NTPase"/>
</dbReference>
<dbReference type="GO" id="GO:0005524">
    <property type="term" value="F:ATP binding"/>
    <property type="evidence" value="ECO:0007669"/>
    <property type="project" value="UniProtKB-KW"/>
</dbReference>
<dbReference type="Proteomes" id="UP000652995">
    <property type="component" value="Unassembled WGS sequence"/>
</dbReference>
<evidence type="ECO:0000256" key="6">
    <source>
        <dbReference type="ARBA" id="ARBA00023136"/>
    </source>
</evidence>
<dbReference type="OrthoDB" id="9802185at2"/>
<keyword evidence="2" id="KW-0813">Transport</keyword>